<feature type="region of interest" description="Disordered" evidence="2">
    <location>
        <begin position="42"/>
        <end position="109"/>
    </location>
</feature>
<comment type="similarity">
    <text evidence="1">Belongs to the UPF0337 (CsbD) family.</text>
</comment>
<dbReference type="InterPro" id="IPR050423">
    <property type="entry name" value="UPF0337_stress_rsp"/>
</dbReference>
<feature type="region of interest" description="Disordered" evidence="2">
    <location>
        <begin position="144"/>
        <end position="167"/>
    </location>
</feature>
<proteinExistence type="inferred from homology"/>
<dbReference type="InterPro" id="IPR008462">
    <property type="entry name" value="CsbD"/>
</dbReference>
<dbReference type="EMBL" id="JAAIJQ010000075">
    <property type="protein sequence ID" value="NEV64116.1"/>
    <property type="molecule type" value="Genomic_DNA"/>
</dbReference>
<evidence type="ECO:0000256" key="1">
    <source>
        <dbReference type="ARBA" id="ARBA00009129"/>
    </source>
</evidence>
<sequence>MQRVRVKGRWRQVKGSACAKWGELTDDEIEELDGNRQGMVGKMQAHDGIAKQEAERQVDESAKSDHKSDFQEACAREEVEAPASSLGRAASGRISRSMRGSGAPPRLRRSELIRRAAAVLPRNACPMARDRIAFGKKTLGNRLSPVAKDSASSRTRAVATASRSVPL</sequence>
<dbReference type="AlphaFoldDB" id="A0A6M0K2W4"/>
<organism evidence="4 5">
    <name type="scientific">Thiorhodococcus minor</name>
    <dbReference type="NCBI Taxonomy" id="57489"/>
    <lineage>
        <taxon>Bacteria</taxon>
        <taxon>Pseudomonadati</taxon>
        <taxon>Pseudomonadota</taxon>
        <taxon>Gammaproteobacteria</taxon>
        <taxon>Chromatiales</taxon>
        <taxon>Chromatiaceae</taxon>
        <taxon>Thiorhodococcus</taxon>
    </lineage>
</organism>
<dbReference type="Pfam" id="PF05532">
    <property type="entry name" value="CsbD"/>
    <property type="match status" value="1"/>
</dbReference>
<evidence type="ECO:0000259" key="3">
    <source>
        <dbReference type="Pfam" id="PF05532"/>
    </source>
</evidence>
<dbReference type="PANTHER" id="PTHR34977">
    <property type="entry name" value="UPF0337 PROTEIN YJBJ"/>
    <property type="match status" value="1"/>
</dbReference>
<accession>A0A6M0K2W4</accession>
<evidence type="ECO:0000256" key="2">
    <source>
        <dbReference type="SAM" id="MobiDB-lite"/>
    </source>
</evidence>
<feature type="domain" description="CsbD-like" evidence="3">
    <location>
        <begin position="5"/>
        <end position="55"/>
    </location>
</feature>
<gene>
    <name evidence="4" type="ORF">G3446_19880</name>
</gene>
<dbReference type="PANTHER" id="PTHR34977:SF1">
    <property type="entry name" value="UPF0337 PROTEIN YJBJ"/>
    <property type="match status" value="1"/>
</dbReference>
<feature type="compositionally biased region" description="Basic and acidic residues" evidence="2">
    <location>
        <begin position="44"/>
        <end position="79"/>
    </location>
</feature>
<feature type="compositionally biased region" description="Low complexity" evidence="2">
    <location>
        <begin position="83"/>
        <end position="103"/>
    </location>
</feature>
<dbReference type="SUPFAM" id="SSF69047">
    <property type="entry name" value="Hypothetical protein YjbJ"/>
    <property type="match status" value="1"/>
</dbReference>
<reference evidence="4 5" key="1">
    <citation type="submission" date="2020-02" db="EMBL/GenBank/DDBJ databases">
        <title>Genome sequences of Thiorhodococcus mannitoliphagus and Thiorhodococcus minor, purple sulfur photosynthetic bacteria in the gammaproteobacterial family, Chromatiaceae.</title>
        <authorList>
            <person name="Aviles F.A."/>
            <person name="Meyer T.E."/>
            <person name="Kyndt J.A."/>
        </authorList>
    </citation>
    <scope>NUCLEOTIDE SEQUENCE [LARGE SCALE GENOMIC DNA]</scope>
    <source>
        <strain evidence="4 5">DSM 11518</strain>
    </source>
</reference>
<evidence type="ECO:0000313" key="4">
    <source>
        <dbReference type="EMBL" id="NEV64116.1"/>
    </source>
</evidence>
<name>A0A6M0K2W4_9GAMM</name>
<protein>
    <submittedName>
        <fullName evidence="4">CsbD family protein</fullName>
    </submittedName>
</protein>
<dbReference type="InterPro" id="IPR036629">
    <property type="entry name" value="YjbJ_sf"/>
</dbReference>
<feature type="compositionally biased region" description="Low complexity" evidence="2">
    <location>
        <begin position="150"/>
        <end position="167"/>
    </location>
</feature>
<dbReference type="Proteomes" id="UP000483379">
    <property type="component" value="Unassembled WGS sequence"/>
</dbReference>
<keyword evidence="5" id="KW-1185">Reference proteome</keyword>
<evidence type="ECO:0000313" key="5">
    <source>
        <dbReference type="Proteomes" id="UP000483379"/>
    </source>
</evidence>
<dbReference type="Gene3D" id="1.10.1470.10">
    <property type="entry name" value="YjbJ"/>
    <property type="match status" value="1"/>
</dbReference>
<comment type="caution">
    <text evidence="4">The sequence shown here is derived from an EMBL/GenBank/DDBJ whole genome shotgun (WGS) entry which is preliminary data.</text>
</comment>